<keyword evidence="6 11" id="KW-0812">Transmembrane</keyword>
<dbReference type="NCBIfam" id="TIGR00739">
    <property type="entry name" value="yajC"/>
    <property type="match status" value="1"/>
</dbReference>
<evidence type="ECO:0000256" key="7">
    <source>
        <dbReference type="ARBA" id="ARBA00022927"/>
    </source>
</evidence>
<evidence type="ECO:0000256" key="10">
    <source>
        <dbReference type="ARBA" id="ARBA00023136"/>
    </source>
</evidence>
<protein>
    <recommendedName>
        <fullName evidence="3">Sec translocon accessory complex subunit YajC</fullName>
    </recommendedName>
</protein>
<comment type="caution">
    <text evidence="12">The sequence shown here is derived from an EMBL/GenBank/DDBJ whole genome shotgun (WGS) entry which is preliminary data.</text>
</comment>
<comment type="subcellular location">
    <subcellularLocation>
        <location evidence="1">Cell membrane</location>
        <topology evidence="1">Single-pass membrane protein</topology>
    </subcellularLocation>
</comment>
<dbReference type="PRINTS" id="PR01853">
    <property type="entry name" value="YAJCTRNLCASE"/>
</dbReference>
<dbReference type="InterPro" id="IPR003849">
    <property type="entry name" value="Preprotein_translocase_YajC"/>
</dbReference>
<dbReference type="PANTHER" id="PTHR33909:SF1">
    <property type="entry name" value="SEC TRANSLOCON ACCESSORY COMPLEX SUBUNIT YAJC"/>
    <property type="match status" value="1"/>
</dbReference>
<evidence type="ECO:0000256" key="9">
    <source>
        <dbReference type="ARBA" id="ARBA00023010"/>
    </source>
</evidence>
<dbReference type="GO" id="GO:0005886">
    <property type="term" value="C:plasma membrane"/>
    <property type="evidence" value="ECO:0007669"/>
    <property type="project" value="UniProtKB-SubCell"/>
</dbReference>
<evidence type="ECO:0000256" key="3">
    <source>
        <dbReference type="ARBA" id="ARBA00014962"/>
    </source>
</evidence>
<evidence type="ECO:0000256" key="11">
    <source>
        <dbReference type="SAM" id="Phobius"/>
    </source>
</evidence>
<proteinExistence type="inferred from homology"/>
<reference evidence="12" key="1">
    <citation type="submission" date="2020-10" db="EMBL/GenBank/DDBJ databases">
        <title>Connecting structure to function with the recovery of over 1000 high-quality activated sludge metagenome-assembled genomes encoding full-length rRNA genes using long-read sequencing.</title>
        <authorList>
            <person name="Singleton C.M."/>
            <person name="Petriglieri F."/>
            <person name="Kristensen J.M."/>
            <person name="Kirkegaard R.H."/>
            <person name="Michaelsen T.Y."/>
            <person name="Andersen M.H."/>
            <person name="Karst S.M."/>
            <person name="Dueholm M.S."/>
            <person name="Nielsen P.H."/>
            <person name="Albertsen M."/>
        </authorList>
    </citation>
    <scope>NUCLEOTIDE SEQUENCE</scope>
    <source>
        <strain evidence="12">Skiv_18-Q3-R9-52_MAXAC.067</strain>
    </source>
</reference>
<dbReference type="SMART" id="SM01323">
    <property type="entry name" value="YajC"/>
    <property type="match status" value="1"/>
</dbReference>
<dbReference type="Pfam" id="PF02699">
    <property type="entry name" value="YajC"/>
    <property type="match status" value="1"/>
</dbReference>
<keyword evidence="4" id="KW-0813">Transport</keyword>
<dbReference type="GO" id="GO:0015031">
    <property type="term" value="P:protein transport"/>
    <property type="evidence" value="ECO:0007669"/>
    <property type="project" value="UniProtKB-KW"/>
</dbReference>
<sequence length="104" mass="11417">MIFALLQQPAAGGQPAWMNFVFIGGMGLMFYFLLIRPQSKARKEAEARLAKLKAGDEVVLSSGLYATIDRVEDKHIWLKLGGSLVKARRTAVATLASEPETPQK</sequence>
<dbReference type="Proteomes" id="UP000886657">
    <property type="component" value="Unassembled WGS sequence"/>
</dbReference>
<keyword evidence="9" id="KW-0811">Translocation</keyword>
<evidence type="ECO:0000256" key="2">
    <source>
        <dbReference type="ARBA" id="ARBA00006742"/>
    </source>
</evidence>
<accession>A0A9D7SGU3</accession>
<evidence type="ECO:0000256" key="5">
    <source>
        <dbReference type="ARBA" id="ARBA00022475"/>
    </source>
</evidence>
<evidence type="ECO:0000313" key="13">
    <source>
        <dbReference type="Proteomes" id="UP000886657"/>
    </source>
</evidence>
<keyword evidence="10 11" id="KW-0472">Membrane</keyword>
<name>A0A9D7SGU3_9BACT</name>
<keyword evidence="8 11" id="KW-1133">Transmembrane helix</keyword>
<evidence type="ECO:0000256" key="1">
    <source>
        <dbReference type="ARBA" id="ARBA00004162"/>
    </source>
</evidence>
<evidence type="ECO:0000256" key="6">
    <source>
        <dbReference type="ARBA" id="ARBA00022692"/>
    </source>
</evidence>
<dbReference type="EMBL" id="JADKIO010000006">
    <property type="protein sequence ID" value="MBK9796581.1"/>
    <property type="molecule type" value="Genomic_DNA"/>
</dbReference>
<feature type="transmembrane region" description="Helical" evidence="11">
    <location>
        <begin position="16"/>
        <end position="34"/>
    </location>
</feature>
<organism evidence="12 13">
    <name type="scientific">Candidatus Geothrix skivensis</name>
    <dbReference type="NCBI Taxonomy" id="2954439"/>
    <lineage>
        <taxon>Bacteria</taxon>
        <taxon>Pseudomonadati</taxon>
        <taxon>Acidobacteriota</taxon>
        <taxon>Holophagae</taxon>
        <taxon>Holophagales</taxon>
        <taxon>Holophagaceae</taxon>
        <taxon>Geothrix</taxon>
    </lineage>
</organism>
<keyword evidence="5" id="KW-1003">Cell membrane</keyword>
<dbReference type="AlphaFoldDB" id="A0A9D7SGU3"/>
<comment type="similarity">
    <text evidence="2">Belongs to the YajC family.</text>
</comment>
<evidence type="ECO:0000256" key="4">
    <source>
        <dbReference type="ARBA" id="ARBA00022448"/>
    </source>
</evidence>
<gene>
    <name evidence="12" type="primary">yajC</name>
    <name evidence="12" type="ORF">IPP58_08770</name>
</gene>
<evidence type="ECO:0000313" key="12">
    <source>
        <dbReference type="EMBL" id="MBK9796581.1"/>
    </source>
</evidence>
<evidence type="ECO:0000256" key="8">
    <source>
        <dbReference type="ARBA" id="ARBA00022989"/>
    </source>
</evidence>
<dbReference type="PANTHER" id="PTHR33909">
    <property type="entry name" value="SEC TRANSLOCON ACCESSORY COMPLEX SUBUNIT YAJC"/>
    <property type="match status" value="1"/>
</dbReference>
<keyword evidence="7" id="KW-0653">Protein transport</keyword>